<sequence>MNSIASDKPSSSIAAQTSSQSPFSIEGPCNNYITVLHGVNQIFNNELGNIRSKWKDIQKTDELTSKISDRVDDIANNAEAIANRLKYVQGELKRQVEATSELEDVVVAMRHEINDVTIEDGWKECQKEYLQQQESNERDRVAQLRAERESLERQANFLRAKYRCAIADLGEADDRLRHIQLINEELENETTTELMKWKELLRSSREENVKWERDDLDICEEVNYILPLEGDLKILKSDVADVRERVELMQRRRRVERMEFKRIKQTCVEAAKRTKELKLLVAEKNAQNQAKLPRTIEDIQVDLFLDEEERSIEQKFVDIHTHESEEDGQQSSEFFQQQEWNYCSEKISTTILNLDDKQSPNVSNDGQQDVREEQRSNMNSQTSLVNKIAEIFKRP</sequence>
<gene>
    <name evidence="3" type="ORF">SNE40_005632</name>
</gene>
<reference evidence="3 4" key="1">
    <citation type="submission" date="2024-01" db="EMBL/GenBank/DDBJ databases">
        <title>The genome of the rayed Mediterranean limpet Patella caerulea (Linnaeus, 1758).</title>
        <authorList>
            <person name="Anh-Thu Weber A."/>
            <person name="Halstead-Nussloch G."/>
        </authorList>
    </citation>
    <scope>NUCLEOTIDE SEQUENCE [LARGE SCALE GENOMIC DNA]</scope>
    <source>
        <strain evidence="3">AATW-2023a</strain>
        <tissue evidence="3">Whole specimen</tissue>
    </source>
</reference>
<evidence type="ECO:0000256" key="1">
    <source>
        <dbReference type="SAM" id="Coils"/>
    </source>
</evidence>
<organism evidence="3 4">
    <name type="scientific">Patella caerulea</name>
    <name type="common">Rayed Mediterranean limpet</name>
    <dbReference type="NCBI Taxonomy" id="87958"/>
    <lineage>
        <taxon>Eukaryota</taxon>
        <taxon>Metazoa</taxon>
        <taxon>Spiralia</taxon>
        <taxon>Lophotrochozoa</taxon>
        <taxon>Mollusca</taxon>
        <taxon>Gastropoda</taxon>
        <taxon>Patellogastropoda</taxon>
        <taxon>Patelloidea</taxon>
        <taxon>Patellidae</taxon>
        <taxon>Patella</taxon>
    </lineage>
</organism>
<protein>
    <submittedName>
        <fullName evidence="3">Uncharacterized protein</fullName>
    </submittedName>
</protein>
<proteinExistence type="predicted"/>
<evidence type="ECO:0000256" key="2">
    <source>
        <dbReference type="SAM" id="MobiDB-lite"/>
    </source>
</evidence>
<dbReference type="Proteomes" id="UP001347796">
    <property type="component" value="Unassembled WGS sequence"/>
</dbReference>
<evidence type="ECO:0000313" key="3">
    <source>
        <dbReference type="EMBL" id="KAK6187653.1"/>
    </source>
</evidence>
<accession>A0AAN8K8B6</accession>
<feature type="compositionally biased region" description="Low complexity" evidence="2">
    <location>
        <begin position="10"/>
        <end position="21"/>
    </location>
</feature>
<feature type="region of interest" description="Disordered" evidence="2">
    <location>
        <begin position="1"/>
        <end position="22"/>
    </location>
</feature>
<dbReference type="EMBL" id="JAZGQO010000004">
    <property type="protein sequence ID" value="KAK6187653.1"/>
    <property type="molecule type" value="Genomic_DNA"/>
</dbReference>
<keyword evidence="4" id="KW-1185">Reference proteome</keyword>
<feature type="coiled-coil region" evidence="1">
    <location>
        <begin position="127"/>
        <end position="189"/>
    </location>
</feature>
<keyword evidence="1" id="KW-0175">Coiled coil</keyword>
<feature type="region of interest" description="Disordered" evidence="2">
    <location>
        <begin position="355"/>
        <end position="381"/>
    </location>
</feature>
<comment type="caution">
    <text evidence="3">The sequence shown here is derived from an EMBL/GenBank/DDBJ whole genome shotgun (WGS) entry which is preliminary data.</text>
</comment>
<evidence type="ECO:0000313" key="4">
    <source>
        <dbReference type="Proteomes" id="UP001347796"/>
    </source>
</evidence>
<dbReference type="AlphaFoldDB" id="A0AAN8K8B6"/>
<name>A0AAN8K8B6_PATCE</name>